<feature type="domain" description="Asparagine synthetase" evidence="1">
    <location>
        <begin position="21"/>
        <end position="89"/>
    </location>
</feature>
<dbReference type="RefSeq" id="WP_174404471.1">
    <property type="nucleotide sequence ID" value="NZ_BLVO01000012.1"/>
</dbReference>
<dbReference type="SUPFAM" id="SSF52402">
    <property type="entry name" value="Adenine nucleotide alpha hydrolases-like"/>
    <property type="match status" value="1"/>
</dbReference>
<dbReference type="GO" id="GO:0006529">
    <property type="term" value="P:asparagine biosynthetic process"/>
    <property type="evidence" value="ECO:0007669"/>
    <property type="project" value="InterPro"/>
</dbReference>
<dbReference type="Gene3D" id="3.40.50.620">
    <property type="entry name" value="HUPs"/>
    <property type="match status" value="1"/>
</dbReference>
<evidence type="ECO:0000313" key="2">
    <source>
        <dbReference type="EMBL" id="GFM32796.1"/>
    </source>
</evidence>
<accession>A0A7J0BGK6</accession>
<dbReference type="EMBL" id="BLVO01000012">
    <property type="protein sequence ID" value="GFM32796.1"/>
    <property type="molecule type" value="Genomic_DNA"/>
</dbReference>
<dbReference type="InterPro" id="IPR001962">
    <property type="entry name" value="Asn_synthase"/>
</dbReference>
<dbReference type="GO" id="GO:0004066">
    <property type="term" value="F:asparagine synthase (glutamine-hydrolyzing) activity"/>
    <property type="evidence" value="ECO:0007669"/>
    <property type="project" value="InterPro"/>
</dbReference>
<evidence type="ECO:0000313" key="3">
    <source>
        <dbReference type="Proteomes" id="UP000503840"/>
    </source>
</evidence>
<dbReference type="PANTHER" id="PTHR43169:SF2">
    <property type="entry name" value="NAD_GMP SYNTHASE DOMAIN-CONTAINING PROTEIN"/>
    <property type="match status" value="1"/>
</dbReference>
<dbReference type="PANTHER" id="PTHR43169">
    <property type="entry name" value="EXSB FAMILY PROTEIN"/>
    <property type="match status" value="1"/>
</dbReference>
<organism evidence="2 3">
    <name type="scientific">Desulfovibrio subterraneus</name>
    <dbReference type="NCBI Taxonomy" id="2718620"/>
    <lineage>
        <taxon>Bacteria</taxon>
        <taxon>Pseudomonadati</taxon>
        <taxon>Thermodesulfobacteriota</taxon>
        <taxon>Desulfovibrionia</taxon>
        <taxon>Desulfovibrionales</taxon>
        <taxon>Desulfovibrionaceae</taxon>
        <taxon>Desulfovibrio</taxon>
    </lineage>
</organism>
<reference evidence="2 3" key="1">
    <citation type="submission" date="2020-05" db="EMBL/GenBank/DDBJ databases">
        <title>Draft genome sequence of Desulfovibrio sp. strain HN2T.</title>
        <authorList>
            <person name="Ueno A."/>
            <person name="Tamazawa S."/>
            <person name="Tamamura S."/>
            <person name="Murakami T."/>
            <person name="Kiyama T."/>
            <person name="Inomata H."/>
            <person name="Amano Y."/>
            <person name="Miyakawa K."/>
            <person name="Tamaki H."/>
            <person name="Naganuma T."/>
            <person name="Kaneko K."/>
        </authorList>
    </citation>
    <scope>NUCLEOTIDE SEQUENCE [LARGE SCALE GENOMIC DNA]</scope>
    <source>
        <strain evidence="2 3">HN2</strain>
    </source>
</reference>
<sequence length="266" mass="29533">MTQYQTKIQALEDYLRGLCRERVGVAVSGGVDSRLLAFTLRRLQVPFTAVHATGPHLTPEEAAFARRWLAVSGIRHMAIRFDPLQVADAAANGKDRCYHCKYALFRGFRDLYGNDAILLEGSNATDGTEYRPGLRALEELDIRSPFRIAGMTKDDIRRLAAESGLDRADQPSRPCLMTRFAYGLAPDAETLARLGRAEDALAQTGLSEYRLRIPETGKAVLQIPARQKPLAHTALDTVKSLLAMEGFRDAEIVFTESVSGYYDRPD</sequence>
<name>A0A7J0BGK6_9BACT</name>
<keyword evidence="3" id="KW-1185">Reference proteome</keyword>
<proteinExistence type="predicted"/>
<comment type="caution">
    <text evidence="2">The sequence shown here is derived from an EMBL/GenBank/DDBJ whole genome shotgun (WGS) entry which is preliminary data.</text>
</comment>
<protein>
    <recommendedName>
        <fullName evidence="1">Asparagine synthetase domain-containing protein</fullName>
    </recommendedName>
</protein>
<evidence type="ECO:0000259" key="1">
    <source>
        <dbReference type="Pfam" id="PF00733"/>
    </source>
</evidence>
<dbReference type="Pfam" id="PF00733">
    <property type="entry name" value="Asn_synthase"/>
    <property type="match status" value="1"/>
</dbReference>
<dbReference type="InterPro" id="IPR052188">
    <property type="entry name" value="Ni-pincer_cofactor_biosynth"/>
</dbReference>
<dbReference type="AlphaFoldDB" id="A0A7J0BGK6"/>
<dbReference type="InterPro" id="IPR014729">
    <property type="entry name" value="Rossmann-like_a/b/a_fold"/>
</dbReference>
<gene>
    <name evidence="2" type="ORF">DSM101010T_11610</name>
</gene>
<dbReference type="Proteomes" id="UP000503840">
    <property type="component" value="Unassembled WGS sequence"/>
</dbReference>